<feature type="domain" description="Ubiquitin-like" evidence="1">
    <location>
        <begin position="31"/>
        <end position="87"/>
    </location>
</feature>
<accession>A0A7S0MJN5</accession>
<dbReference type="SUPFAM" id="SSF54236">
    <property type="entry name" value="Ubiquitin-like"/>
    <property type="match status" value="1"/>
</dbReference>
<dbReference type="InterPro" id="IPR039540">
    <property type="entry name" value="UBL3-like_ubiquitin_dom"/>
</dbReference>
<evidence type="ECO:0000313" key="2">
    <source>
        <dbReference type="EMBL" id="CAD8643483.1"/>
    </source>
</evidence>
<dbReference type="InterPro" id="IPR029071">
    <property type="entry name" value="Ubiquitin-like_domsf"/>
</dbReference>
<evidence type="ECO:0000259" key="1">
    <source>
        <dbReference type="PROSITE" id="PS50053"/>
    </source>
</evidence>
<dbReference type="PANTHER" id="PTHR13169:SF0">
    <property type="entry name" value="UBIQUITIN-LIKE PROTEIN 3"/>
    <property type="match status" value="1"/>
</dbReference>
<dbReference type="AlphaFoldDB" id="A0A7S0MJN5"/>
<gene>
    <name evidence="2" type="ORF">CCUR1050_LOCUS21167</name>
</gene>
<proteinExistence type="predicted"/>
<dbReference type="Pfam" id="PF13881">
    <property type="entry name" value="Rad60-SLD_2"/>
    <property type="match status" value="1"/>
</dbReference>
<dbReference type="InterPro" id="IPR040015">
    <property type="entry name" value="UBL3-like"/>
</dbReference>
<dbReference type="PROSITE" id="PS50053">
    <property type="entry name" value="UBIQUITIN_2"/>
    <property type="match status" value="1"/>
</dbReference>
<organism evidence="2">
    <name type="scientific">Cryptomonas curvata</name>
    <dbReference type="NCBI Taxonomy" id="233186"/>
    <lineage>
        <taxon>Eukaryota</taxon>
        <taxon>Cryptophyceae</taxon>
        <taxon>Cryptomonadales</taxon>
        <taxon>Cryptomonadaceae</taxon>
        <taxon>Cryptomonas</taxon>
    </lineage>
</organism>
<dbReference type="EMBL" id="HBEZ01038457">
    <property type="protein sequence ID" value="CAD8643483.1"/>
    <property type="molecule type" value="Transcribed_RNA"/>
</dbReference>
<sequence>MASDPQKSMYMVKFLFADASFLEESFAADVTVNDAKQKLISIWPAGKDPISSPDDVRMIYAGKVLENTKSFQDYKVPLGSKVNMHLQPRMFVKAENVPPPDKPMEQTRCCTIL</sequence>
<protein>
    <recommendedName>
        <fullName evidence="1">Ubiquitin-like domain-containing protein</fullName>
    </recommendedName>
</protein>
<name>A0A7S0MJN5_9CRYP</name>
<dbReference type="InterPro" id="IPR000626">
    <property type="entry name" value="Ubiquitin-like_dom"/>
</dbReference>
<reference evidence="2" key="1">
    <citation type="submission" date="2021-01" db="EMBL/GenBank/DDBJ databases">
        <authorList>
            <person name="Corre E."/>
            <person name="Pelletier E."/>
            <person name="Niang G."/>
            <person name="Scheremetjew M."/>
            <person name="Finn R."/>
            <person name="Kale V."/>
            <person name="Holt S."/>
            <person name="Cochrane G."/>
            <person name="Meng A."/>
            <person name="Brown T."/>
            <person name="Cohen L."/>
        </authorList>
    </citation>
    <scope>NUCLEOTIDE SEQUENCE</scope>
    <source>
        <strain evidence="2">CCAP979/52</strain>
    </source>
</reference>
<dbReference type="Gene3D" id="3.10.20.90">
    <property type="entry name" value="Phosphatidylinositol 3-kinase Catalytic Subunit, Chain A, domain 1"/>
    <property type="match status" value="1"/>
</dbReference>
<dbReference type="PANTHER" id="PTHR13169">
    <property type="entry name" value="UBIQUITIN-LIKE PROTEIN 3 HCG-1 PROTEIN"/>
    <property type="match status" value="1"/>
</dbReference>